<reference evidence="5 6" key="2">
    <citation type="journal article" date="2012" name="J. Bacteriol.">
        <title>Complete Genome Sequence of Rahnella sp. Strain Y9602, a Gammaproteobacterium Isolate from Metal- and Radionuclide-Contaminated Soil.</title>
        <authorList>
            <person name="Martinez R.J."/>
            <person name="Bruce D."/>
            <person name="Detter C."/>
            <person name="Goodwin L.A."/>
            <person name="Han J."/>
            <person name="Han C.S."/>
            <person name="Held B."/>
            <person name="Land M.L."/>
            <person name="Mikhailova N."/>
            <person name="Nolan M."/>
            <person name="Pennacchio L."/>
            <person name="Pitluck S."/>
            <person name="Tapia R."/>
            <person name="Woyke T."/>
            <person name="Sobecky P.A."/>
        </authorList>
    </citation>
    <scope>NUCLEOTIDE SEQUENCE [LARGE SCALE GENOMIC DNA]</scope>
    <source>
        <strain evidence="5 6">Y9602</strain>
    </source>
</reference>
<dbReference type="PANTHER" id="PTHR43309">
    <property type="entry name" value="5-OXOPROLINASE SUBUNIT C"/>
    <property type="match status" value="1"/>
</dbReference>
<dbReference type="Gene3D" id="2.40.100.10">
    <property type="entry name" value="Cyclophilin-like"/>
    <property type="match status" value="1"/>
</dbReference>
<dbReference type="SUPFAM" id="SSF50891">
    <property type="entry name" value="Cyclophilin-like"/>
    <property type="match status" value="1"/>
</dbReference>
<dbReference type="InterPro" id="IPR052708">
    <property type="entry name" value="PxpC"/>
</dbReference>
<accession>A0A0H3FBU2</accession>
<gene>
    <name evidence="5" type="ordered locus">Rahaq_2710</name>
</gene>
<dbReference type="EMBL" id="CP002505">
    <property type="protein sequence ID" value="ADW74314.1"/>
    <property type="molecule type" value="Genomic_DNA"/>
</dbReference>
<evidence type="ECO:0000313" key="5">
    <source>
        <dbReference type="EMBL" id="ADW74314.1"/>
    </source>
</evidence>
<dbReference type="HOGENOM" id="CLU_028967_0_3_6"/>
<evidence type="ECO:0000256" key="2">
    <source>
        <dbReference type="ARBA" id="ARBA00022801"/>
    </source>
</evidence>
<dbReference type="Pfam" id="PF02626">
    <property type="entry name" value="CT_A_B"/>
    <property type="match status" value="1"/>
</dbReference>
<keyword evidence="3" id="KW-0067">ATP-binding</keyword>
<dbReference type="KEGG" id="rah:Rahaq_2710"/>
<dbReference type="SMART" id="SM00797">
    <property type="entry name" value="AHS2"/>
    <property type="match status" value="1"/>
</dbReference>
<feature type="domain" description="Carboxyltransferase" evidence="4">
    <location>
        <begin position="28"/>
        <end position="316"/>
    </location>
</feature>
<reference evidence="6" key="1">
    <citation type="submission" date="2011-01" db="EMBL/GenBank/DDBJ databases">
        <title>Complete sequence of chromosome of Rahnella sp. Y9602.</title>
        <authorList>
            <consortium name="US DOE Joint Genome Institute"/>
            <person name="Lucas S."/>
            <person name="Copeland A."/>
            <person name="Lapidus A."/>
            <person name="Cheng J.-F."/>
            <person name="Goodwin L."/>
            <person name="Pitluck S."/>
            <person name="Lu M."/>
            <person name="Detter J.C."/>
            <person name="Han C."/>
            <person name="Tapia R."/>
            <person name="Land M."/>
            <person name="Hauser L."/>
            <person name="Kyrpides N."/>
            <person name="Ivanova N."/>
            <person name="Ovchinnikova G."/>
            <person name="Pagani I."/>
            <person name="Sobecky P.A."/>
            <person name="Martinez R.J."/>
            <person name="Woyke T."/>
        </authorList>
    </citation>
    <scope>NUCLEOTIDE SEQUENCE [LARGE SCALE GENOMIC DNA]</scope>
    <source>
        <strain evidence="6">Y9602</strain>
    </source>
</reference>
<keyword evidence="5" id="KW-0436">Ligase</keyword>
<proteinExistence type="predicted"/>
<dbReference type="EC" id="6.3.4.6" evidence="5"/>
<evidence type="ECO:0000259" key="4">
    <source>
        <dbReference type="SMART" id="SM00797"/>
    </source>
</evidence>
<dbReference type="NCBIfam" id="TIGR00724">
    <property type="entry name" value="urea_amlyse_rel"/>
    <property type="match status" value="1"/>
</dbReference>
<keyword evidence="2" id="KW-0378">Hydrolase</keyword>
<dbReference type="PANTHER" id="PTHR43309:SF3">
    <property type="entry name" value="5-OXOPROLINASE SUBUNIT C"/>
    <property type="match status" value="1"/>
</dbReference>
<dbReference type="GO" id="GO:0005524">
    <property type="term" value="F:ATP binding"/>
    <property type="evidence" value="ECO:0007669"/>
    <property type="project" value="UniProtKB-KW"/>
</dbReference>
<sequence>MTEPAVIEIVKTGPLNTVQDAGRSGFRDIGVSVSGVMDPLAFHAGNIMLGNDENAACIEVQMFPFKVRFLADTSIAITGADCRTKLDGADLPPWWACSVRAGQELEMQFPRYGARSYLCVAGGIDVPVVMGSRSTALRGGFGGLDGRPLEKNDRLAAGKTTASPLPAQGMGIEPPEIALANVFPTSTEGCVQLRAIPAGEYSLFEADLPRFWSQPWKVSLHSNRTGYRLSGAPVTPSKVIEMRSYGLVPGIVQVPPAGEPIIQLADANTAGGYPKIAGIIEEDLWRLAQVQPGQSIQLIKSDAREAIAVAAQISQWLTRLRDSVMPVKKIMGV</sequence>
<dbReference type="GO" id="GO:0016829">
    <property type="term" value="F:lyase activity"/>
    <property type="evidence" value="ECO:0007669"/>
    <property type="project" value="UniProtKB-KW"/>
</dbReference>
<evidence type="ECO:0000313" key="6">
    <source>
        <dbReference type="Proteomes" id="UP000007257"/>
    </source>
</evidence>
<keyword evidence="1" id="KW-0547">Nucleotide-binding</keyword>
<dbReference type="GO" id="GO:0016787">
    <property type="term" value="F:hydrolase activity"/>
    <property type="evidence" value="ECO:0007669"/>
    <property type="project" value="UniProtKB-KW"/>
</dbReference>
<organism evidence="5 6">
    <name type="scientific">Rahnella sp. (strain Y9602)</name>
    <dbReference type="NCBI Taxonomy" id="2703885"/>
    <lineage>
        <taxon>Bacteria</taxon>
        <taxon>Pseudomonadati</taxon>
        <taxon>Pseudomonadota</taxon>
        <taxon>Gammaproteobacteria</taxon>
        <taxon>Enterobacterales</taxon>
        <taxon>Yersiniaceae</taxon>
        <taxon>Rahnella</taxon>
    </lineage>
</organism>
<dbReference type="OrthoDB" id="9768696at2"/>
<dbReference type="InterPro" id="IPR029000">
    <property type="entry name" value="Cyclophilin-like_dom_sf"/>
</dbReference>
<evidence type="ECO:0000256" key="3">
    <source>
        <dbReference type="ARBA" id="ARBA00022840"/>
    </source>
</evidence>
<dbReference type="Proteomes" id="UP000007257">
    <property type="component" value="Chromosome"/>
</dbReference>
<dbReference type="GO" id="GO:0004847">
    <property type="term" value="F:urea carboxylase activity"/>
    <property type="evidence" value="ECO:0007669"/>
    <property type="project" value="UniProtKB-EC"/>
</dbReference>
<keyword evidence="5" id="KW-0456">Lyase</keyword>
<protein>
    <submittedName>
        <fullName evidence="5">Urea amidolyase related protein</fullName>
        <ecNumber evidence="5">6.3.4.6</ecNumber>
    </submittedName>
</protein>
<name>A0A0H3FBU2_RAHSY</name>
<dbReference type="AlphaFoldDB" id="A0A0H3FBU2"/>
<evidence type="ECO:0000256" key="1">
    <source>
        <dbReference type="ARBA" id="ARBA00022741"/>
    </source>
</evidence>
<dbReference type="InterPro" id="IPR003778">
    <property type="entry name" value="CT_A_B"/>
</dbReference>
<dbReference type="eggNOG" id="COG1984">
    <property type="taxonomic scope" value="Bacteria"/>
</dbReference>